<accession>A0ACC1IQY0</accession>
<dbReference type="EMBL" id="JANBPG010000185">
    <property type="protein sequence ID" value="KAJ1899067.1"/>
    <property type="molecule type" value="Genomic_DNA"/>
</dbReference>
<evidence type="ECO:0000313" key="1">
    <source>
        <dbReference type="EMBL" id="KAJ1899067.1"/>
    </source>
</evidence>
<reference evidence="1" key="1">
    <citation type="submission" date="2022-07" db="EMBL/GenBank/DDBJ databases">
        <title>Phylogenomic reconstructions and comparative analyses of Kickxellomycotina fungi.</title>
        <authorList>
            <person name="Reynolds N.K."/>
            <person name="Stajich J.E."/>
            <person name="Barry K."/>
            <person name="Grigoriev I.V."/>
            <person name="Crous P."/>
            <person name="Smith M.E."/>
        </authorList>
    </citation>
    <scope>NUCLEOTIDE SEQUENCE</scope>
    <source>
        <strain evidence="1">Benny 63K</strain>
    </source>
</reference>
<keyword evidence="2" id="KW-1185">Reference proteome</keyword>
<sequence>MLLDQDEFLKALPRLFEATKEKGGVTLTIKRFDYQGKKQERQKKRAAQGTDEDAMRLLVDKLSLDENEYATLVRAATETKKISSLVAPADLDTFLARYHGLMLVNADSMKRKERLRKKKAAIRRHATQKARSKAKKGTGQTKTKTAPMATV</sequence>
<comment type="caution">
    <text evidence="1">The sequence shown here is derived from an EMBL/GenBank/DDBJ whole genome shotgun (WGS) entry which is preliminary data.</text>
</comment>
<protein>
    <submittedName>
        <fullName evidence="1">Uncharacterized protein</fullName>
    </submittedName>
</protein>
<gene>
    <name evidence="1" type="ORF">LPJ66_002359</name>
</gene>
<name>A0ACC1IQY0_9FUNG</name>
<dbReference type="Proteomes" id="UP001150581">
    <property type="component" value="Unassembled WGS sequence"/>
</dbReference>
<proteinExistence type="predicted"/>
<organism evidence="1 2">
    <name type="scientific">Kickxella alabastrina</name>
    <dbReference type="NCBI Taxonomy" id="61397"/>
    <lineage>
        <taxon>Eukaryota</taxon>
        <taxon>Fungi</taxon>
        <taxon>Fungi incertae sedis</taxon>
        <taxon>Zoopagomycota</taxon>
        <taxon>Kickxellomycotina</taxon>
        <taxon>Kickxellomycetes</taxon>
        <taxon>Kickxellales</taxon>
        <taxon>Kickxellaceae</taxon>
        <taxon>Kickxella</taxon>
    </lineage>
</organism>
<evidence type="ECO:0000313" key="2">
    <source>
        <dbReference type="Proteomes" id="UP001150581"/>
    </source>
</evidence>